<dbReference type="OrthoDB" id="1897642at2759"/>
<dbReference type="Gene3D" id="2.130.10.10">
    <property type="entry name" value="YVTN repeat-like/Quinoprotein amine dehydrogenase"/>
    <property type="match status" value="1"/>
</dbReference>
<evidence type="ECO:0008006" key="4">
    <source>
        <dbReference type="Google" id="ProtNLM"/>
    </source>
</evidence>
<evidence type="ECO:0000313" key="2">
    <source>
        <dbReference type="EMBL" id="KAG2183600.1"/>
    </source>
</evidence>
<dbReference type="PANTHER" id="PTHR47232">
    <property type="entry name" value="TRANSDUCIN FAMILY PROTEIN / WD-40 REPEAT FAMILY PROTEIN"/>
    <property type="match status" value="1"/>
</dbReference>
<feature type="compositionally biased region" description="Basic and acidic residues" evidence="1">
    <location>
        <begin position="213"/>
        <end position="228"/>
    </location>
</feature>
<organism evidence="2 3">
    <name type="scientific">Mortierella isabellina</name>
    <name type="common">Filamentous fungus</name>
    <name type="synonym">Umbelopsis isabellina</name>
    <dbReference type="NCBI Taxonomy" id="91625"/>
    <lineage>
        <taxon>Eukaryota</taxon>
        <taxon>Fungi</taxon>
        <taxon>Fungi incertae sedis</taxon>
        <taxon>Mucoromycota</taxon>
        <taxon>Mucoromycotina</taxon>
        <taxon>Umbelopsidomycetes</taxon>
        <taxon>Umbelopsidales</taxon>
        <taxon>Umbelopsidaceae</taxon>
        <taxon>Umbelopsis</taxon>
    </lineage>
</organism>
<dbReference type="PANTHER" id="PTHR47232:SF1">
    <property type="entry name" value="TRANSDUCIN FAMILY PROTEIN _ WD-40 REPEAT FAMILY PROTEIN"/>
    <property type="match status" value="1"/>
</dbReference>
<dbReference type="AlphaFoldDB" id="A0A8H7Q1I4"/>
<sequence>MSSYDIPDMIPAGLMSSSSLKGAHVHDQHRNIASTSLQLSRGSETEPPHGSSYLSYTGPERDASHRLSRDNHETSQLPANRQKHKNKSTEPAHLRQKYSRTSPSNDSASHSDSDSKSGSSDSDEEARIDAEMLLRNPLKSQGQIHDMLLKATAQTAKAIQKTGRNLERTMRTMADVTFAKYYNSHSSSETQETLPKQPKRQNTVSEELPQNRSTEEPPHKKLKEHSDAEPPNVKIDNVRLASSDTLDVLYQIDQKKATTKYDRKPRSLLYNIAPASSSHLNKLLVSTTMNGDIHMWNCDTRKIMTTVHKKDLQIDSWAEDICWATPETLAVAINQRDKHSEGRQLCLVNIKDNDQYQSSVQTFDQKPHFKGISAIAHVGHSEGSDGKVSSTFVTGGDDHQLMLWELTRTDRKTNFQASGISPLRSKHTSHVHAIHYDEKAHKVYSGGADRKLAWVNLDATTTATGEVKFEDRINHILANEVNPHLLMICLAGVKDQMRLYDVRMQHTSATVLSFGCSEPENVSRYIRPDWKPNSWTVAGGNMSDHKIYIWDVRYKRITSGGPSYSWNGHGKFACNYVERKYSEFVASDRTTLFTDFQLQSDGRVTARD</sequence>
<dbReference type="InterPro" id="IPR015943">
    <property type="entry name" value="WD40/YVTN_repeat-like_dom_sf"/>
</dbReference>
<name>A0A8H7Q1I4_MORIS</name>
<dbReference type="InterPro" id="IPR036322">
    <property type="entry name" value="WD40_repeat_dom_sf"/>
</dbReference>
<accession>A0A8H7Q1I4</accession>
<comment type="caution">
    <text evidence="2">The sequence shown here is derived from an EMBL/GenBank/DDBJ whole genome shotgun (WGS) entry which is preliminary data.</text>
</comment>
<evidence type="ECO:0000313" key="3">
    <source>
        <dbReference type="Proteomes" id="UP000654370"/>
    </source>
</evidence>
<feature type="compositionally biased region" description="Basic and acidic residues" evidence="1">
    <location>
        <begin position="59"/>
        <end position="73"/>
    </location>
</feature>
<feature type="compositionally biased region" description="Polar residues" evidence="1">
    <location>
        <begin position="184"/>
        <end position="212"/>
    </location>
</feature>
<evidence type="ECO:0000256" key="1">
    <source>
        <dbReference type="SAM" id="MobiDB-lite"/>
    </source>
</evidence>
<keyword evidence="3" id="KW-1185">Reference proteome</keyword>
<feature type="region of interest" description="Disordered" evidence="1">
    <location>
        <begin position="36"/>
        <end position="126"/>
    </location>
</feature>
<proteinExistence type="predicted"/>
<gene>
    <name evidence="2" type="ORF">INT43_006606</name>
</gene>
<dbReference type="EMBL" id="JAEPQZ010000003">
    <property type="protein sequence ID" value="KAG2183600.1"/>
    <property type="molecule type" value="Genomic_DNA"/>
</dbReference>
<dbReference type="Proteomes" id="UP000654370">
    <property type="component" value="Unassembled WGS sequence"/>
</dbReference>
<reference evidence="2" key="1">
    <citation type="submission" date="2020-12" db="EMBL/GenBank/DDBJ databases">
        <title>Metabolic potential, ecology and presence of endohyphal bacteria is reflected in genomic diversity of Mucoromycotina.</title>
        <authorList>
            <person name="Muszewska A."/>
            <person name="Okrasinska A."/>
            <person name="Steczkiewicz K."/>
            <person name="Drgas O."/>
            <person name="Orlowska M."/>
            <person name="Perlinska-Lenart U."/>
            <person name="Aleksandrzak-Piekarczyk T."/>
            <person name="Szatraj K."/>
            <person name="Zielenkiewicz U."/>
            <person name="Pilsyk S."/>
            <person name="Malc E."/>
            <person name="Mieczkowski P."/>
            <person name="Kruszewska J.S."/>
            <person name="Biernat P."/>
            <person name="Pawlowska J."/>
        </authorList>
    </citation>
    <scope>NUCLEOTIDE SEQUENCE</scope>
    <source>
        <strain evidence="2">WA0000067209</strain>
    </source>
</reference>
<protein>
    <recommendedName>
        <fullName evidence="4">WD40 repeat-like protein</fullName>
    </recommendedName>
</protein>
<feature type="region of interest" description="Disordered" evidence="1">
    <location>
        <begin position="184"/>
        <end position="235"/>
    </location>
</feature>
<dbReference type="SUPFAM" id="SSF50978">
    <property type="entry name" value="WD40 repeat-like"/>
    <property type="match status" value="1"/>
</dbReference>